<dbReference type="EMBL" id="DVNH01000021">
    <property type="protein sequence ID" value="HIU51585.1"/>
    <property type="molecule type" value="Genomic_DNA"/>
</dbReference>
<sequence>MAIEKFVLNETSYFGKGAREVLAEEIKNRGFKKVLLVTDQSLSATEVVKKVKDVLENASIDYEVYDEVKPNPTIKNVQDGIERCKNSGADVIVAVGGGSSIDTAKGISIVMTNPDRYDIASLNGASNTVNKGMPLIALPTTHGTAAEVTINYVITDETRDIKMVCVDPHDIPILAIVDTELMASLPKSIAASTGMDALTHAIEGYITKAHNTMSDMFHMKAIELIFENLPAAVNEKNQDAIDKMGLAQYIAGMGFSNVGLGIVHSMAHQLGAVYDTPHGLANAILLPTVMRYNGEVSWERFREILMHIGREDAAYLSKQDIINTFVWKITELSKAVGITQTVKDTGAKEEDFEMLAEKAMEDPCKPGNPREVSKEDFIELYRQAM</sequence>
<dbReference type="Gene3D" id="3.40.50.1970">
    <property type="match status" value="1"/>
</dbReference>
<reference evidence="6" key="2">
    <citation type="journal article" date="2021" name="PeerJ">
        <title>Extensive microbial diversity within the chicken gut microbiome revealed by metagenomics and culture.</title>
        <authorList>
            <person name="Gilroy R."/>
            <person name="Ravi A."/>
            <person name="Getino M."/>
            <person name="Pursley I."/>
            <person name="Horton D.L."/>
            <person name="Alikhan N.F."/>
            <person name="Baker D."/>
            <person name="Gharbi K."/>
            <person name="Hall N."/>
            <person name="Watson M."/>
            <person name="Adriaenssens E.M."/>
            <person name="Foster-Nyarko E."/>
            <person name="Jarju S."/>
            <person name="Secka A."/>
            <person name="Antonio M."/>
            <person name="Oren A."/>
            <person name="Chaudhuri R.R."/>
            <person name="La Ragione R."/>
            <person name="Hildebrand F."/>
            <person name="Pallen M.J."/>
        </authorList>
    </citation>
    <scope>NUCLEOTIDE SEQUENCE</scope>
    <source>
        <strain evidence="6">CHK195-15760</strain>
    </source>
</reference>
<dbReference type="AlphaFoldDB" id="A0A9D1M0U2"/>
<dbReference type="FunFam" id="1.20.1090.10:FF:000001">
    <property type="entry name" value="Aldehyde-alcohol dehydrogenase"/>
    <property type="match status" value="1"/>
</dbReference>
<dbReference type="NCBIfam" id="TIGR02638">
    <property type="entry name" value="lactal_redase"/>
    <property type="match status" value="1"/>
</dbReference>
<evidence type="ECO:0000313" key="7">
    <source>
        <dbReference type="Proteomes" id="UP000824093"/>
    </source>
</evidence>
<dbReference type="CDD" id="cd08176">
    <property type="entry name" value="LPO"/>
    <property type="match status" value="1"/>
</dbReference>
<name>A0A9D1M0U2_9FIRM</name>
<dbReference type="PANTHER" id="PTHR11496">
    <property type="entry name" value="ALCOHOL DEHYDROGENASE"/>
    <property type="match status" value="1"/>
</dbReference>
<dbReference type="InterPro" id="IPR039697">
    <property type="entry name" value="Alcohol_dehydrogenase_Fe"/>
</dbReference>
<keyword evidence="2 6" id="KW-0560">Oxidoreductase</keyword>
<protein>
    <submittedName>
        <fullName evidence="6">Lactaldehyde reductase</fullName>
        <ecNumber evidence="6">1.1.1.77</ecNumber>
    </submittedName>
</protein>
<dbReference type="GO" id="GO:0004022">
    <property type="term" value="F:alcohol dehydrogenase (NAD+) activity"/>
    <property type="evidence" value="ECO:0007669"/>
    <property type="project" value="UniProtKB-ARBA"/>
</dbReference>
<dbReference type="Gene3D" id="1.20.1090.10">
    <property type="entry name" value="Dehydroquinate synthase-like - alpha domain"/>
    <property type="match status" value="1"/>
</dbReference>
<dbReference type="GO" id="GO:0046872">
    <property type="term" value="F:metal ion binding"/>
    <property type="evidence" value="ECO:0007669"/>
    <property type="project" value="InterPro"/>
</dbReference>
<dbReference type="PROSITE" id="PS00060">
    <property type="entry name" value="ADH_IRON_2"/>
    <property type="match status" value="1"/>
</dbReference>
<evidence type="ECO:0000256" key="3">
    <source>
        <dbReference type="ARBA" id="ARBA00023027"/>
    </source>
</evidence>
<dbReference type="GO" id="GO:0008912">
    <property type="term" value="F:lactaldehyde reductase activity"/>
    <property type="evidence" value="ECO:0007669"/>
    <property type="project" value="UniProtKB-EC"/>
</dbReference>
<comment type="caution">
    <text evidence="6">The sequence shown here is derived from an EMBL/GenBank/DDBJ whole genome shotgun (WGS) entry which is preliminary data.</text>
</comment>
<evidence type="ECO:0000256" key="1">
    <source>
        <dbReference type="ARBA" id="ARBA00007358"/>
    </source>
</evidence>
<dbReference type="InterPro" id="IPR056798">
    <property type="entry name" value="ADH_Fe_C"/>
</dbReference>
<dbReference type="InterPro" id="IPR018211">
    <property type="entry name" value="ADH_Fe_CS"/>
</dbReference>
<dbReference type="EC" id="1.1.1.77" evidence="6"/>
<dbReference type="InterPro" id="IPR001670">
    <property type="entry name" value="ADH_Fe/GldA"/>
</dbReference>
<dbReference type="SUPFAM" id="SSF56796">
    <property type="entry name" value="Dehydroquinate synthase-like"/>
    <property type="match status" value="1"/>
</dbReference>
<dbReference type="FunFam" id="3.40.50.1970:FF:000003">
    <property type="entry name" value="Alcohol dehydrogenase, iron-containing"/>
    <property type="match status" value="1"/>
</dbReference>
<dbReference type="InterPro" id="IPR013460">
    <property type="entry name" value="Lactal_redase"/>
</dbReference>
<feature type="domain" description="Alcohol dehydrogenase iron-type/glycerol dehydrogenase GldA" evidence="4">
    <location>
        <begin position="12"/>
        <end position="179"/>
    </location>
</feature>
<reference evidence="6" key="1">
    <citation type="submission" date="2020-10" db="EMBL/GenBank/DDBJ databases">
        <authorList>
            <person name="Gilroy R."/>
        </authorList>
    </citation>
    <scope>NUCLEOTIDE SEQUENCE</scope>
    <source>
        <strain evidence="6">CHK195-15760</strain>
    </source>
</reference>
<dbReference type="PROSITE" id="PS00913">
    <property type="entry name" value="ADH_IRON_1"/>
    <property type="match status" value="1"/>
</dbReference>
<evidence type="ECO:0000259" key="4">
    <source>
        <dbReference type="Pfam" id="PF00465"/>
    </source>
</evidence>
<organism evidence="6 7">
    <name type="scientific">Candidatus Merdicola faecigallinarum</name>
    <dbReference type="NCBI Taxonomy" id="2840862"/>
    <lineage>
        <taxon>Bacteria</taxon>
        <taxon>Bacillati</taxon>
        <taxon>Bacillota</taxon>
        <taxon>Clostridia</taxon>
        <taxon>Candidatus Merdicola</taxon>
    </lineage>
</organism>
<comment type="similarity">
    <text evidence="1">Belongs to the iron-containing alcohol dehydrogenase family.</text>
</comment>
<evidence type="ECO:0000313" key="6">
    <source>
        <dbReference type="EMBL" id="HIU51585.1"/>
    </source>
</evidence>
<dbReference type="Proteomes" id="UP000824093">
    <property type="component" value="Unassembled WGS sequence"/>
</dbReference>
<evidence type="ECO:0000259" key="5">
    <source>
        <dbReference type="Pfam" id="PF25137"/>
    </source>
</evidence>
<dbReference type="PANTHER" id="PTHR11496:SF102">
    <property type="entry name" value="ALCOHOL DEHYDROGENASE 4"/>
    <property type="match status" value="1"/>
</dbReference>
<proteinExistence type="inferred from homology"/>
<dbReference type="Pfam" id="PF00465">
    <property type="entry name" value="Fe-ADH"/>
    <property type="match status" value="1"/>
</dbReference>
<feature type="domain" description="Fe-containing alcohol dehydrogenase-like C-terminal" evidence="5">
    <location>
        <begin position="191"/>
        <end position="385"/>
    </location>
</feature>
<dbReference type="NCBIfam" id="NF007911">
    <property type="entry name" value="PRK10624.1"/>
    <property type="match status" value="1"/>
</dbReference>
<keyword evidence="3" id="KW-0520">NAD</keyword>
<gene>
    <name evidence="6" type="primary">fucO</name>
    <name evidence="6" type="ORF">IAB70_03045</name>
</gene>
<dbReference type="Pfam" id="PF25137">
    <property type="entry name" value="ADH_Fe_C"/>
    <property type="match status" value="1"/>
</dbReference>
<accession>A0A9D1M0U2</accession>
<evidence type="ECO:0000256" key="2">
    <source>
        <dbReference type="ARBA" id="ARBA00023002"/>
    </source>
</evidence>